<dbReference type="AlphaFoldDB" id="A0A150SRU9"/>
<accession>A0A150SRU9</accession>
<name>A0A150SRU9_SORCE</name>
<evidence type="ECO:0000313" key="2">
    <source>
        <dbReference type="Proteomes" id="UP000075635"/>
    </source>
</evidence>
<dbReference type="Proteomes" id="UP000075635">
    <property type="component" value="Unassembled WGS sequence"/>
</dbReference>
<protein>
    <submittedName>
        <fullName evidence="1">Uncharacterized protein</fullName>
    </submittedName>
</protein>
<proteinExistence type="predicted"/>
<organism evidence="1 2">
    <name type="scientific">Sorangium cellulosum</name>
    <name type="common">Polyangium cellulosum</name>
    <dbReference type="NCBI Taxonomy" id="56"/>
    <lineage>
        <taxon>Bacteria</taxon>
        <taxon>Pseudomonadati</taxon>
        <taxon>Myxococcota</taxon>
        <taxon>Polyangia</taxon>
        <taxon>Polyangiales</taxon>
        <taxon>Polyangiaceae</taxon>
        <taxon>Sorangium</taxon>
    </lineage>
</organism>
<reference evidence="1 2" key="1">
    <citation type="submission" date="2014-02" db="EMBL/GenBank/DDBJ databases">
        <title>The small core and large imbalanced accessory genome model reveals a collaborative survival strategy of Sorangium cellulosum strains in nature.</title>
        <authorList>
            <person name="Han K."/>
            <person name="Peng R."/>
            <person name="Blom J."/>
            <person name="Li Y.-Z."/>
        </authorList>
    </citation>
    <scope>NUCLEOTIDE SEQUENCE [LARGE SCALE GENOMIC DNA]</scope>
    <source>
        <strain evidence="1 2">So0011-07</strain>
    </source>
</reference>
<dbReference type="EMBL" id="JEMB01000677">
    <property type="protein sequence ID" value="KYF95060.1"/>
    <property type="molecule type" value="Genomic_DNA"/>
</dbReference>
<evidence type="ECO:0000313" key="1">
    <source>
        <dbReference type="EMBL" id="KYF95060.1"/>
    </source>
</evidence>
<gene>
    <name evidence="1" type="ORF">BE17_42705</name>
</gene>
<comment type="caution">
    <text evidence="1">The sequence shown here is derived from an EMBL/GenBank/DDBJ whole genome shotgun (WGS) entry which is preliminary data.</text>
</comment>
<sequence>MTTQIEYWFRARSRMLKTVSQSIVLLPSMALYASKCLLKFVQLADSVCTCVAADAIMHCFGSSGSGEGVGVSSLVWGFSSLF</sequence>